<dbReference type="PANTHER" id="PTHR23417">
    <property type="entry name" value="3-DEOXY-D-MANNO-OCTULOSONIC-ACID TRANSFERASE/TRNA GUANINE-N 7 - -METHYLTRANSFERASE"/>
    <property type="match status" value="1"/>
</dbReference>
<keyword evidence="9" id="KW-1185">Reference proteome</keyword>
<dbReference type="EMBL" id="BSDZ01000079">
    <property type="protein sequence ID" value="GLI68098.1"/>
    <property type="molecule type" value="Genomic_DNA"/>
</dbReference>
<feature type="compositionally biased region" description="Basic and acidic residues" evidence="7">
    <location>
        <begin position="209"/>
        <end position="223"/>
    </location>
</feature>
<accession>A0ABQ5SF36</accession>
<gene>
    <name evidence="8" type="ORF">VaNZ11_012417</name>
</gene>
<dbReference type="PANTHER" id="PTHR23417:SF21">
    <property type="entry name" value="TRNA (GUANINE-N(7)-)-METHYLTRANSFERASE"/>
    <property type="match status" value="1"/>
</dbReference>
<dbReference type="Proteomes" id="UP001165090">
    <property type="component" value="Unassembled WGS sequence"/>
</dbReference>
<evidence type="ECO:0000256" key="6">
    <source>
        <dbReference type="ARBA" id="ARBA00022694"/>
    </source>
</evidence>
<evidence type="ECO:0000256" key="2">
    <source>
        <dbReference type="ARBA" id="ARBA00011977"/>
    </source>
</evidence>
<keyword evidence="3" id="KW-0489">Methyltransferase</keyword>
<dbReference type="Gene3D" id="3.40.50.150">
    <property type="entry name" value="Vaccinia Virus protein VP39"/>
    <property type="match status" value="1"/>
</dbReference>
<evidence type="ECO:0000256" key="1">
    <source>
        <dbReference type="ARBA" id="ARBA00000142"/>
    </source>
</evidence>
<keyword evidence="5" id="KW-0949">S-adenosyl-L-methionine</keyword>
<evidence type="ECO:0000256" key="3">
    <source>
        <dbReference type="ARBA" id="ARBA00022603"/>
    </source>
</evidence>
<dbReference type="InterPro" id="IPR003358">
    <property type="entry name" value="tRNA_(Gua-N-7)_MeTrfase_Trmb"/>
</dbReference>
<sequence length="304" mass="33150">MQAGGAIGRRNYSFLMRSDGQQPVKVAEWGVIYEDSRKPLVVDLGCGAGRYVLLMALRKGLRNNYLGVDVHKALLDRANGWAAARSLSSNVHFLQANAVASASVLLGSYPGPIELVSIQYPDPQQRRQRHIVGRELVEALARVLRPGAHVYLASDFEDTSTYMRNAFEVYGNGRFRVDDVHTTQAVFPCGLPNTMLKARDVSSVGTSLKRESLRARASGDARDLGPPSVASVGLCQGSSEDPVDSGQEGRAGDSGTDDELLCFQGSWQQAGWLQDNPVGVPTEREVYVEKATKGRVYRILLVRS</sequence>
<proteinExistence type="predicted"/>
<dbReference type="Pfam" id="PF02390">
    <property type="entry name" value="Methyltransf_4"/>
    <property type="match status" value="1"/>
</dbReference>
<feature type="region of interest" description="Disordered" evidence="7">
    <location>
        <begin position="209"/>
        <end position="255"/>
    </location>
</feature>
<evidence type="ECO:0000313" key="8">
    <source>
        <dbReference type="EMBL" id="GLI68098.1"/>
    </source>
</evidence>
<dbReference type="EC" id="2.1.1.33" evidence="2"/>
<dbReference type="InterPro" id="IPR029063">
    <property type="entry name" value="SAM-dependent_MTases_sf"/>
</dbReference>
<protein>
    <recommendedName>
        <fullName evidence="2">tRNA (guanine(46)-N(7))-methyltransferase</fullName>
        <ecNumber evidence="2">2.1.1.33</ecNumber>
    </recommendedName>
</protein>
<evidence type="ECO:0000256" key="4">
    <source>
        <dbReference type="ARBA" id="ARBA00022679"/>
    </source>
</evidence>
<dbReference type="SUPFAM" id="SSF53335">
    <property type="entry name" value="S-adenosyl-L-methionine-dependent methyltransferases"/>
    <property type="match status" value="1"/>
</dbReference>
<comment type="catalytic activity">
    <reaction evidence="1">
        <text>guanosine(46) in tRNA + S-adenosyl-L-methionine = N(7)-methylguanosine(46) in tRNA + S-adenosyl-L-homocysteine</text>
        <dbReference type="Rhea" id="RHEA:42708"/>
        <dbReference type="Rhea" id="RHEA-COMP:10188"/>
        <dbReference type="Rhea" id="RHEA-COMP:10189"/>
        <dbReference type="ChEBI" id="CHEBI:57856"/>
        <dbReference type="ChEBI" id="CHEBI:59789"/>
        <dbReference type="ChEBI" id="CHEBI:74269"/>
        <dbReference type="ChEBI" id="CHEBI:74480"/>
        <dbReference type="EC" id="2.1.1.33"/>
    </reaction>
</comment>
<evidence type="ECO:0000256" key="5">
    <source>
        <dbReference type="ARBA" id="ARBA00022691"/>
    </source>
</evidence>
<keyword evidence="4" id="KW-0808">Transferase</keyword>
<name>A0ABQ5SF36_9CHLO</name>
<comment type="caution">
    <text evidence="8">The sequence shown here is derived from an EMBL/GenBank/DDBJ whole genome shotgun (WGS) entry which is preliminary data.</text>
</comment>
<organism evidence="8 9">
    <name type="scientific">Volvox africanus</name>
    <dbReference type="NCBI Taxonomy" id="51714"/>
    <lineage>
        <taxon>Eukaryota</taxon>
        <taxon>Viridiplantae</taxon>
        <taxon>Chlorophyta</taxon>
        <taxon>core chlorophytes</taxon>
        <taxon>Chlorophyceae</taxon>
        <taxon>CS clade</taxon>
        <taxon>Chlamydomonadales</taxon>
        <taxon>Volvocaceae</taxon>
        <taxon>Volvox</taxon>
    </lineage>
</organism>
<dbReference type="CDD" id="cd02440">
    <property type="entry name" value="AdoMet_MTases"/>
    <property type="match status" value="1"/>
</dbReference>
<keyword evidence="6" id="KW-0819">tRNA processing</keyword>
<dbReference type="PROSITE" id="PS51625">
    <property type="entry name" value="SAM_MT_TRMB"/>
    <property type="match status" value="1"/>
</dbReference>
<evidence type="ECO:0000256" key="7">
    <source>
        <dbReference type="SAM" id="MobiDB-lite"/>
    </source>
</evidence>
<reference evidence="8 9" key="1">
    <citation type="journal article" date="2023" name="IScience">
        <title>Expanded male sex-determining region conserved during the evolution of homothallism in the green alga Volvox.</title>
        <authorList>
            <person name="Yamamoto K."/>
            <person name="Matsuzaki R."/>
            <person name="Mahakham W."/>
            <person name="Heman W."/>
            <person name="Sekimoto H."/>
            <person name="Kawachi M."/>
            <person name="Minakuchi Y."/>
            <person name="Toyoda A."/>
            <person name="Nozaki H."/>
        </authorList>
    </citation>
    <scope>NUCLEOTIDE SEQUENCE [LARGE SCALE GENOMIC DNA]</scope>
    <source>
        <strain evidence="8 9">NIES-4468</strain>
    </source>
</reference>
<evidence type="ECO:0000313" key="9">
    <source>
        <dbReference type="Proteomes" id="UP001165090"/>
    </source>
</evidence>